<keyword evidence="3" id="KW-1185">Reference proteome</keyword>
<proteinExistence type="predicted"/>
<sequence length="220" mass="25294">MEESTRASSNVHHEGSSPTSVVEGSCLPDRPGYRHVIMLPERVKITHFDGTGGPTVTDDFVRQVRALFRNERTCPADQIDVVLDHVTASVRQELKLHQTENANDLLDIIQHVYGEHRSVVELASEFFSLRHGENETIRCFSHRMHAAFEAIITAQKKENMTLFDTSILRDQFILQLRDTICRKLAQEKVYQDPSVTFLSIRDFAIRWVRDDLFFKKVGVK</sequence>
<gene>
    <name evidence="2" type="ORF">CUNI_LOCUS19694</name>
</gene>
<reference evidence="2" key="1">
    <citation type="submission" date="2021-04" db="EMBL/GenBank/DDBJ databases">
        <authorList>
            <consortium name="Molecular Ecology Group"/>
        </authorList>
    </citation>
    <scope>NUCLEOTIDE SEQUENCE</scope>
</reference>
<dbReference type="EMBL" id="CAJHNH020006857">
    <property type="protein sequence ID" value="CAG5134136.1"/>
    <property type="molecule type" value="Genomic_DNA"/>
</dbReference>
<feature type="compositionally biased region" description="Polar residues" evidence="1">
    <location>
        <begin position="1"/>
        <end position="22"/>
    </location>
</feature>
<dbReference type="Proteomes" id="UP000678393">
    <property type="component" value="Unassembled WGS sequence"/>
</dbReference>
<evidence type="ECO:0000313" key="2">
    <source>
        <dbReference type="EMBL" id="CAG5134136.1"/>
    </source>
</evidence>
<evidence type="ECO:0000256" key="1">
    <source>
        <dbReference type="SAM" id="MobiDB-lite"/>
    </source>
</evidence>
<dbReference type="OrthoDB" id="6132286at2759"/>
<organism evidence="2 3">
    <name type="scientific">Candidula unifasciata</name>
    <dbReference type="NCBI Taxonomy" id="100452"/>
    <lineage>
        <taxon>Eukaryota</taxon>
        <taxon>Metazoa</taxon>
        <taxon>Spiralia</taxon>
        <taxon>Lophotrochozoa</taxon>
        <taxon>Mollusca</taxon>
        <taxon>Gastropoda</taxon>
        <taxon>Heterobranchia</taxon>
        <taxon>Euthyneura</taxon>
        <taxon>Panpulmonata</taxon>
        <taxon>Eupulmonata</taxon>
        <taxon>Stylommatophora</taxon>
        <taxon>Helicina</taxon>
        <taxon>Helicoidea</taxon>
        <taxon>Geomitridae</taxon>
        <taxon>Candidula</taxon>
    </lineage>
</organism>
<accession>A0A8S4A580</accession>
<feature type="region of interest" description="Disordered" evidence="1">
    <location>
        <begin position="1"/>
        <end position="26"/>
    </location>
</feature>
<dbReference type="AlphaFoldDB" id="A0A8S4A580"/>
<name>A0A8S4A580_9EUPU</name>
<evidence type="ECO:0000313" key="3">
    <source>
        <dbReference type="Proteomes" id="UP000678393"/>
    </source>
</evidence>
<protein>
    <submittedName>
        <fullName evidence="2">Uncharacterized protein</fullName>
    </submittedName>
</protein>
<comment type="caution">
    <text evidence="2">The sequence shown here is derived from an EMBL/GenBank/DDBJ whole genome shotgun (WGS) entry which is preliminary data.</text>
</comment>